<feature type="domain" description="Rad21/Rec8-like protein N-terminal" evidence="10">
    <location>
        <begin position="1"/>
        <end position="103"/>
    </location>
</feature>
<evidence type="ECO:0000256" key="8">
    <source>
        <dbReference type="SAM" id="MobiDB-lite"/>
    </source>
</evidence>
<evidence type="ECO:0000256" key="6">
    <source>
        <dbReference type="ARBA" id="ARBA00023242"/>
    </source>
</evidence>
<dbReference type="InterPro" id="IPR039781">
    <property type="entry name" value="Rad21/Rec8-like"/>
</dbReference>
<evidence type="ECO:0000256" key="7">
    <source>
        <dbReference type="ARBA" id="ARBA00064543"/>
    </source>
</evidence>
<dbReference type="PANTHER" id="PTHR12585">
    <property type="entry name" value="SCC1 / RAD21 FAMILY MEMBER"/>
    <property type="match status" value="1"/>
</dbReference>
<dbReference type="OrthoDB" id="10071381at2759"/>
<dbReference type="GO" id="GO:0008278">
    <property type="term" value="C:cohesin complex"/>
    <property type="evidence" value="ECO:0007669"/>
    <property type="project" value="InterPro"/>
</dbReference>
<keyword evidence="4" id="KW-0498">Mitosis</keyword>
<feature type="compositionally biased region" description="Low complexity" evidence="8">
    <location>
        <begin position="351"/>
        <end position="362"/>
    </location>
</feature>
<dbReference type="RefSeq" id="XP_031371623.1">
    <property type="nucleotide sequence ID" value="XM_031515763.1"/>
</dbReference>
<dbReference type="GO" id="GO:0005634">
    <property type="term" value="C:nucleus"/>
    <property type="evidence" value="ECO:0007669"/>
    <property type="project" value="UniProtKB-SubCell"/>
</dbReference>
<evidence type="ECO:0000259" key="10">
    <source>
        <dbReference type="Pfam" id="PF04825"/>
    </source>
</evidence>
<keyword evidence="3" id="KW-0132">Cell division</keyword>
<dbReference type="Pfam" id="PF04825">
    <property type="entry name" value="Rad21_Rec8_N"/>
    <property type="match status" value="1"/>
</dbReference>
<reference evidence="11" key="1">
    <citation type="journal article" date="2020" name="Plant Biotechnol. J.">
        <title>The pomegranate (Punica granatum L.) draft genome dissects genetic divergence between soft- and hard-seeded cultivars.</title>
        <authorList>
            <person name="Luo X."/>
            <person name="Li H."/>
            <person name="Wu Z."/>
            <person name="Yao W."/>
            <person name="Zhao P."/>
            <person name="Cao D."/>
            <person name="Yu H."/>
            <person name="Li K."/>
            <person name="Poudel K."/>
            <person name="Zhao D."/>
            <person name="Zhang F."/>
            <person name="Xia X."/>
            <person name="Chen L."/>
            <person name="Wang Q."/>
            <person name="Jing D."/>
            <person name="Cao S."/>
        </authorList>
    </citation>
    <scope>NUCLEOTIDE SEQUENCE [LARGE SCALE GENOMIC DNA]</scope>
    <source>
        <strain evidence="11">cv. Tunisia</strain>
    </source>
</reference>
<dbReference type="GO" id="GO:0007059">
    <property type="term" value="P:chromosome segregation"/>
    <property type="evidence" value="ECO:0007669"/>
    <property type="project" value="UniProtKB-KW"/>
</dbReference>
<reference evidence="12" key="2">
    <citation type="submission" date="2025-08" db="UniProtKB">
        <authorList>
            <consortium name="RefSeq"/>
        </authorList>
    </citation>
    <scope>IDENTIFICATION</scope>
    <source>
        <tissue evidence="12">Leaf</tissue>
    </source>
</reference>
<dbReference type="Proteomes" id="UP000515151">
    <property type="component" value="Chromosome 8"/>
</dbReference>
<protein>
    <submittedName>
        <fullName evidence="12">Sister chromatid cohesion 1 protein 3 isoform X1</fullName>
    </submittedName>
</protein>
<dbReference type="InterPro" id="IPR023093">
    <property type="entry name" value="ScpA-like_C"/>
</dbReference>
<dbReference type="PANTHER" id="PTHR12585:SF55">
    <property type="entry name" value="SISTER CHROMATID COHESION 1 PROTEIN 3"/>
    <property type="match status" value="1"/>
</dbReference>
<feature type="compositionally biased region" description="Basic and acidic residues" evidence="8">
    <location>
        <begin position="205"/>
        <end position="225"/>
    </location>
</feature>
<feature type="compositionally biased region" description="Low complexity" evidence="8">
    <location>
        <begin position="510"/>
        <end position="520"/>
    </location>
</feature>
<feature type="region of interest" description="Disordered" evidence="8">
    <location>
        <begin position="287"/>
        <end position="370"/>
    </location>
</feature>
<feature type="compositionally biased region" description="Polar residues" evidence="8">
    <location>
        <begin position="309"/>
        <end position="320"/>
    </location>
</feature>
<dbReference type="AlphaFoldDB" id="A0A6P8BPM0"/>
<keyword evidence="6" id="KW-0539">Nucleus</keyword>
<name>A0A6P8BPM0_PUNGR</name>
<keyword evidence="4" id="KW-0131">Cell cycle</keyword>
<evidence type="ECO:0000256" key="5">
    <source>
        <dbReference type="ARBA" id="ARBA00022829"/>
    </source>
</evidence>
<dbReference type="Gene3D" id="1.10.10.580">
    <property type="entry name" value="Structural maintenance of chromosome 1. Chain E"/>
    <property type="match status" value="1"/>
</dbReference>
<evidence type="ECO:0000256" key="3">
    <source>
        <dbReference type="ARBA" id="ARBA00022618"/>
    </source>
</evidence>
<dbReference type="GO" id="GO:1990414">
    <property type="term" value="P:replication-born double-strand break repair via sister chromatid exchange"/>
    <property type="evidence" value="ECO:0007669"/>
    <property type="project" value="TreeGrafter"/>
</dbReference>
<dbReference type="GO" id="GO:0051301">
    <property type="term" value="P:cell division"/>
    <property type="evidence" value="ECO:0007669"/>
    <property type="project" value="UniProtKB-KW"/>
</dbReference>
<dbReference type="InterPro" id="IPR006909">
    <property type="entry name" value="Rad21/Rec8_C_eu"/>
</dbReference>
<evidence type="ECO:0000256" key="1">
    <source>
        <dbReference type="ARBA" id="ARBA00004123"/>
    </source>
</evidence>
<dbReference type="Pfam" id="PF04824">
    <property type="entry name" value="Rad21_Rec8"/>
    <property type="match status" value="1"/>
</dbReference>
<dbReference type="GO" id="GO:0003682">
    <property type="term" value="F:chromatin binding"/>
    <property type="evidence" value="ECO:0007669"/>
    <property type="project" value="TreeGrafter"/>
</dbReference>
<comment type="subcellular location">
    <subcellularLocation>
        <location evidence="1">Nucleus</location>
    </subcellularLocation>
</comment>
<feature type="region of interest" description="Disordered" evidence="8">
    <location>
        <begin position="184"/>
        <end position="248"/>
    </location>
</feature>
<feature type="domain" description="Rad21/Rec8-like protein C-terminal eukaryotic" evidence="9">
    <location>
        <begin position="643"/>
        <end position="696"/>
    </location>
</feature>
<comment type="similarity">
    <text evidence="2">Belongs to the rad21 family.</text>
</comment>
<evidence type="ECO:0000259" key="9">
    <source>
        <dbReference type="Pfam" id="PF04824"/>
    </source>
</evidence>
<dbReference type="GO" id="GO:0007062">
    <property type="term" value="P:sister chromatid cohesion"/>
    <property type="evidence" value="ECO:0007669"/>
    <property type="project" value="InterPro"/>
</dbReference>
<dbReference type="InterPro" id="IPR036390">
    <property type="entry name" value="WH_DNA-bd_sf"/>
</dbReference>
<keyword evidence="11" id="KW-1185">Reference proteome</keyword>
<evidence type="ECO:0000313" key="12">
    <source>
        <dbReference type="RefSeq" id="XP_031371623.1"/>
    </source>
</evidence>
<dbReference type="InterPro" id="IPR006910">
    <property type="entry name" value="Rad21_Rec8_N"/>
</dbReference>
<comment type="subunit">
    <text evidence="7">Component of the cohesin complex.</text>
</comment>
<evidence type="ECO:0000256" key="4">
    <source>
        <dbReference type="ARBA" id="ARBA00022776"/>
    </source>
</evidence>
<dbReference type="SUPFAM" id="SSF46785">
    <property type="entry name" value="Winged helix' DNA-binding domain"/>
    <property type="match status" value="1"/>
</dbReference>
<keyword evidence="5" id="KW-0159">Chromosome partition</keyword>
<dbReference type="CDD" id="cd21793">
    <property type="entry name" value="Rad21_Rec8_M_AtSYN1-like"/>
    <property type="match status" value="1"/>
</dbReference>
<accession>A0A6P8BPM0</accession>
<evidence type="ECO:0000313" key="11">
    <source>
        <dbReference type="Proteomes" id="UP000515151"/>
    </source>
</evidence>
<dbReference type="GeneID" id="116187159"/>
<proteinExistence type="inferred from homology"/>
<sequence>MFYSQTFLGRKGPLGTVWCAAHLQHRLKKSHYTSTDIPKTVDYIMYSEVPIALRMSGHLLLGVVRIYSKKVEYLFKDCNIILTGLSKLFTSSLDLNLPENAQQASVHAVTLPNTFELNELDLDDAHYHEAEDSHLRSQEEITLTDQIPNTVEPFVAITFDEDCFGTSLSAERQNSGVRSIEEDRLNIGVEANDPPLRDPVPSHQSEAHDGDPQEEAPMRDLDPSHQSEAFDGGPQEGKPDAGVHLDCSTPSVPEIEVMRDADHDLRAGSPFNVPFHLDDLMETEPVMNEKETPPPDAMEVATLRGPSPVDQQRLGQQSSGSDREAPENFDGDNSLGPNLVIGSSPPQMNIRPSPQVEQQPQPRQRKRKQFYDGVVVLTNGFMRKALNDTSDILRKRKPNSSLLDLWKLSKRQRKEQIFDHPLITGMCEDLVAASNKEYVSNKACSIRSAEVPPEALVTEDSTAPFTEECIPDKTVVSSPDGDQALDLEIERLRQHDESGTGPGTFHGFVSSPPRSGPSSSRRSEFTPFSDNDMSLLSEIPQSTAVRSDDQSLPDLGMSTGSFGSDLDTPIPFSEERFGLGENRLSDIQELDTAEEELNFLEVDDASPCGSWGGQGGESLSVRTRAVAQYLKKQSPTASVAEGQSENLSLNKILEGKKRRLCARMFYETLVLKSYELVDVQQEEPYGDISLKLTPTFSKAQL</sequence>
<evidence type="ECO:0000256" key="2">
    <source>
        <dbReference type="ARBA" id="ARBA00009870"/>
    </source>
</evidence>
<gene>
    <name evidence="12" type="primary">LOC116187159</name>
</gene>
<feature type="region of interest" description="Disordered" evidence="8">
    <location>
        <begin position="495"/>
        <end position="533"/>
    </location>
</feature>
<organism evidence="11 12">
    <name type="scientific">Punica granatum</name>
    <name type="common">Pomegranate</name>
    <dbReference type="NCBI Taxonomy" id="22663"/>
    <lineage>
        <taxon>Eukaryota</taxon>
        <taxon>Viridiplantae</taxon>
        <taxon>Streptophyta</taxon>
        <taxon>Embryophyta</taxon>
        <taxon>Tracheophyta</taxon>
        <taxon>Spermatophyta</taxon>
        <taxon>Magnoliopsida</taxon>
        <taxon>eudicotyledons</taxon>
        <taxon>Gunneridae</taxon>
        <taxon>Pentapetalae</taxon>
        <taxon>rosids</taxon>
        <taxon>malvids</taxon>
        <taxon>Myrtales</taxon>
        <taxon>Lythraceae</taxon>
        <taxon>Punica</taxon>
    </lineage>
</organism>
<dbReference type="FunFam" id="1.10.10.580:FF:000002">
    <property type="entry name" value="Sister chromatid cohesion 1 protein 4"/>
    <property type="match status" value="1"/>
</dbReference>